<evidence type="ECO:0000256" key="1">
    <source>
        <dbReference type="SAM" id="SignalP"/>
    </source>
</evidence>
<evidence type="ECO:0008006" key="4">
    <source>
        <dbReference type="Google" id="ProtNLM"/>
    </source>
</evidence>
<name>A0A8J3RS38_PLARO</name>
<protein>
    <recommendedName>
        <fullName evidence="4">Lipoprotein</fullName>
    </recommendedName>
</protein>
<dbReference type="RefSeq" id="WP_189242279.1">
    <property type="nucleotide sequence ID" value="NZ_BMQP01000012.1"/>
</dbReference>
<evidence type="ECO:0000313" key="3">
    <source>
        <dbReference type="Proteomes" id="UP000655044"/>
    </source>
</evidence>
<dbReference type="EMBL" id="BOOI01000001">
    <property type="protein sequence ID" value="GIH81956.1"/>
    <property type="molecule type" value="Genomic_DNA"/>
</dbReference>
<proteinExistence type="predicted"/>
<sequence length="279" mass="29455">MPRPPATAVPATRPPAAVPATRPLAAAVFTAALAACATGLAALPAAASTGPAAAAPAGSAPSEVLYGFAWADGPSTLRITPAKATPVKQHGIVRYKLTPVPGAKERRIGYAGADFRRITAACDLKETEGVVKLDKKGLGKTRCKEDDLSFVLSLGPAPVRISTGAVPRVHEFIALPTAARTAFGTVKRVNDTTVVFAKGRSRVTLHYTFLDFHRATRRCGDSWLANHVNADRDGLGTKACDTRSFARAVKGARYPVLTKVEYDPVSRQLIQAWEVFGDA</sequence>
<feature type="signal peptide" evidence="1">
    <location>
        <begin position="1"/>
        <end position="34"/>
    </location>
</feature>
<keyword evidence="3" id="KW-1185">Reference proteome</keyword>
<dbReference type="Proteomes" id="UP000655044">
    <property type="component" value="Unassembled WGS sequence"/>
</dbReference>
<accession>A0A8J3RS38</accession>
<comment type="caution">
    <text evidence="2">The sequence shown here is derived from an EMBL/GenBank/DDBJ whole genome shotgun (WGS) entry which is preliminary data.</text>
</comment>
<feature type="chain" id="PRO_5039622064" description="Lipoprotein" evidence="1">
    <location>
        <begin position="35"/>
        <end position="279"/>
    </location>
</feature>
<evidence type="ECO:0000313" key="2">
    <source>
        <dbReference type="EMBL" id="GIH81956.1"/>
    </source>
</evidence>
<gene>
    <name evidence="2" type="ORF">Pro02_03640</name>
</gene>
<organism evidence="2 3">
    <name type="scientific">Planobispora rosea</name>
    <dbReference type="NCBI Taxonomy" id="35762"/>
    <lineage>
        <taxon>Bacteria</taxon>
        <taxon>Bacillati</taxon>
        <taxon>Actinomycetota</taxon>
        <taxon>Actinomycetes</taxon>
        <taxon>Streptosporangiales</taxon>
        <taxon>Streptosporangiaceae</taxon>
        <taxon>Planobispora</taxon>
    </lineage>
</organism>
<keyword evidence="1" id="KW-0732">Signal</keyword>
<reference evidence="2" key="1">
    <citation type="submission" date="2021-01" db="EMBL/GenBank/DDBJ databases">
        <title>Whole genome shotgun sequence of Planobispora rosea NBRC 15558.</title>
        <authorList>
            <person name="Komaki H."/>
            <person name="Tamura T."/>
        </authorList>
    </citation>
    <scope>NUCLEOTIDE SEQUENCE</scope>
    <source>
        <strain evidence="2">NBRC 15558</strain>
    </source>
</reference>
<dbReference type="AlphaFoldDB" id="A0A8J3RS38"/>